<accession>A0ABR2UPS2</accession>
<evidence type="ECO:0000313" key="2">
    <source>
        <dbReference type="EMBL" id="KAK9416665.1"/>
    </source>
</evidence>
<gene>
    <name evidence="2" type="ORF">SUNI508_09575</name>
</gene>
<keyword evidence="3" id="KW-1185">Reference proteome</keyword>
<name>A0ABR2UPS2_9PEZI</name>
<feature type="compositionally biased region" description="Basic and acidic residues" evidence="1">
    <location>
        <begin position="205"/>
        <end position="214"/>
    </location>
</feature>
<evidence type="ECO:0000313" key="3">
    <source>
        <dbReference type="Proteomes" id="UP001408356"/>
    </source>
</evidence>
<protein>
    <submittedName>
        <fullName evidence="2">Uncharacterized protein</fullName>
    </submittedName>
</protein>
<proteinExistence type="predicted"/>
<organism evidence="2 3">
    <name type="scientific">Seiridium unicorne</name>
    <dbReference type="NCBI Taxonomy" id="138068"/>
    <lineage>
        <taxon>Eukaryota</taxon>
        <taxon>Fungi</taxon>
        <taxon>Dikarya</taxon>
        <taxon>Ascomycota</taxon>
        <taxon>Pezizomycotina</taxon>
        <taxon>Sordariomycetes</taxon>
        <taxon>Xylariomycetidae</taxon>
        <taxon>Amphisphaeriales</taxon>
        <taxon>Sporocadaceae</taxon>
        <taxon>Seiridium</taxon>
    </lineage>
</organism>
<comment type="caution">
    <text evidence="2">The sequence shown here is derived from an EMBL/GenBank/DDBJ whole genome shotgun (WGS) entry which is preliminary data.</text>
</comment>
<sequence length="240" mass="27568">MCNNYWYFDACRQCHLVCNLVQPGKIDAVTGSRNTAGYMCQEAQVQAIAKGYNDSSERYDEKLLADKENFARCRARQSCEAYNPNIDAYDGDLHKLMRLTRYCSPECEEEYKAYVPSWGDESPLREVHYPRTAASAASAVVSVNIMGRMAVQKHQKQPKLKKLRKPVPWKDRVEEEETIEFPVRKLKDSLLKYALTNNLSRAHKREYAKDETSGKRNRSSSYVKEGKEPPTKKRRTSAPG</sequence>
<evidence type="ECO:0000256" key="1">
    <source>
        <dbReference type="SAM" id="MobiDB-lite"/>
    </source>
</evidence>
<dbReference type="Proteomes" id="UP001408356">
    <property type="component" value="Unassembled WGS sequence"/>
</dbReference>
<reference evidence="2 3" key="1">
    <citation type="journal article" date="2024" name="J. Plant Pathol.">
        <title>Sequence and assembly of the genome of Seiridium unicorne, isolate CBS 538.82, causal agent of cypress canker disease.</title>
        <authorList>
            <person name="Scali E."/>
            <person name="Rocca G.D."/>
            <person name="Danti R."/>
            <person name="Garbelotto M."/>
            <person name="Barberini S."/>
            <person name="Baroncelli R."/>
            <person name="Emiliani G."/>
        </authorList>
    </citation>
    <scope>NUCLEOTIDE SEQUENCE [LARGE SCALE GENOMIC DNA]</scope>
    <source>
        <strain evidence="2 3">BM-138-508</strain>
    </source>
</reference>
<dbReference type="EMBL" id="JARVKF010000405">
    <property type="protein sequence ID" value="KAK9416665.1"/>
    <property type="molecule type" value="Genomic_DNA"/>
</dbReference>
<feature type="region of interest" description="Disordered" evidence="1">
    <location>
        <begin position="201"/>
        <end position="240"/>
    </location>
</feature>